<evidence type="ECO:0000256" key="2">
    <source>
        <dbReference type="ARBA" id="ARBA00022692"/>
    </source>
</evidence>
<dbReference type="PANTHER" id="PTHR24365">
    <property type="entry name" value="TOLL-LIKE RECEPTOR"/>
    <property type="match status" value="1"/>
</dbReference>
<dbReference type="Pfam" id="PF13676">
    <property type="entry name" value="TIR_2"/>
    <property type="match status" value="1"/>
</dbReference>
<keyword evidence="9" id="KW-1185">Reference proteome</keyword>
<comment type="caution">
    <text evidence="8">The sequence shown here is derived from an EMBL/GenBank/DDBJ whole genome shotgun (WGS) entry which is preliminary data.</text>
</comment>
<dbReference type="PROSITE" id="PS50104">
    <property type="entry name" value="TIR"/>
    <property type="match status" value="1"/>
</dbReference>
<evidence type="ECO:0000313" key="9">
    <source>
        <dbReference type="Proteomes" id="UP001634394"/>
    </source>
</evidence>
<keyword evidence="2 6" id="KW-0812">Transmembrane</keyword>
<dbReference type="Proteomes" id="UP001634394">
    <property type="component" value="Unassembled WGS sequence"/>
</dbReference>
<dbReference type="InterPro" id="IPR035897">
    <property type="entry name" value="Toll_tir_struct_dom_sf"/>
</dbReference>
<evidence type="ECO:0000256" key="5">
    <source>
        <dbReference type="ARBA" id="ARBA00023136"/>
    </source>
</evidence>
<reference evidence="8 9" key="1">
    <citation type="submission" date="2024-11" db="EMBL/GenBank/DDBJ databases">
        <title>Chromosome-level genome assembly of the freshwater bivalve Anodonta woodiana.</title>
        <authorList>
            <person name="Chen X."/>
        </authorList>
    </citation>
    <scope>NUCLEOTIDE SEQUENCE [LARGE SCALE GENOMIC DNA]</scope>
    <source>
        <strain evidence="8">MN2024</strain>
        <tissue evidence="8">Gills</tissue>
    </source>
</reference>
<evidence type="ECO:0000256" key="3">
    <source>
        <dbReference type="ARBA" id="ARBA00022729"/>
    </source>
</evidence>
<feature type="domain" description="TIR" evidence="7">
    <location>
        <begin position="120"/>
        <end position="264"/>
    </location>
</feature>
<gene>
    <name evidence="8" type="ORF">ACJMK2_013690</name>
</gene>
<feature type="transmembrane region" description="Helical" evidence="6">
    <location>
        <begin position="88"/>
        <end position="112"/>
    </location>
</feature>
<dbReference type="InterPro" id="IPR000157">
    <property type="entry name" value="TIR_dom"/>
</dbReference>
<evidence type="ECO:0000256" key="6">
    <source>
        <dbReference type="SAM" id="Phobius"/>
    </source>
</evidence>
<keyword evidence="3" id="KW-0732">Signal</keyword>
<organism evidence="8 9">
    <name type="scientific">Sinanodonta woodiana</name>
    <name type="common">Chinese pond mussel</name>
    <name type="synonym">Anodonta woodiana</name>
    <dbReference type="NCBI Taxonomy" id="1069815"/>
    <lineage>
        <taxon>Eukaryota</taxon>
        <taxon>Metazoa</taxon>
        <taxon>Spiralia</taxon>
        <taxon>Lophotrochozoa</taxon>
        <taxon>Mollusca</taxon>
        <taxon>Bivalvia</taxon>
        <taxon>Autobranchia</taxon>
        <taxon>Heteroconchia</taxon>
        <taxon>Palaeoheterodonta</taxon>
        <taxon>Unionida</taxon>
        <taxon>Unionoidea</taxon>
        <taxon>Unionidae</taxon>
        <taxon>Unioninae</taxon>
        <taxon>Sinanodonta</taxon>
    </lineage>
</organism>
<evidence type="ECO:0000313" key="8">
    <source>
        <dbReference type="EMBL" id="KAL3854420.1"/>
    </source>
</evidence>
<sequence>MDLSEFYYKEITVNETLTVINITNTSIDCDCSADSKRYFEWFLGSKNNSRIQPYPYVGTCGNYYFREMTSYASYRDIMVDKCKIDENYLTLAISLPISIGIIICCIAVIVCYKVQRRNNNIRPVFISAANDDLHVFVMNMLLPRLKEELAKERHFNCRIEVMPFITGFDMTPGENIEDQIQSFVKESLCVIAIISENFLESPYCSRELEIAQQMQRKIIPLCIDNCKQKLNDVTTHKVIKDVMQKYAYIQWPLVADVENVIQDNENGIEDNQHVNEREECAIEGNYNVNLREENLIEIEIDGNQAQNMMKDNPSQKAIKQLVESIRRTYLYSIPR</sequence>
<proteinExistence type="predicted"/>
<keyword evidence="5 6" id="KW-0472">Membrane</keyword>
<dbReference type="Gene3D" id="3.40.50.10140">
    <property type="entry name" value="Toll/interleukin-1 receptor homology (TIR) domain"/>
    <property type="match status" value="1"/>
</dbReference>
<dbReference type="EMBL" id="JBJQND010000014">
    <property type="protein sequence ID" value="KAL3854420.1"/>
    <property type="molecule type" value="Genomic_DNA"/>
</dbReference>
<evidence type="ECO:0000259" key="7">
    <source>
        <dbReference type="PROSITE" id="PS50104"/>
    </source>
</evidence>
<dbReference type="AlphaFoldDB" id="A0ABD3UY96"/>
<protein>
    <recommendedName>
        <fullName evidence="7">TIR domain-containing protein</fullName>
    </recommendedName>
</protein>
<keyword evidence="4 6" id="KW-1133">Transmembrane helix</keyword>
<dbReference type="GO" id="GO:0016020">
    <property type="term" value="C:membrane"/>
    <property type="evidence" value="ECO:0007669"/>
    <property type="project" value="UniProtKB-SubCell"/>
</dbReference>
<comment type="subcellular location">
    <subcellularLocation>
        <location evidence="1">Membrane</location>
    </subcellularLocation>
</comment>
<evidence type="ECO:0000256" key="1">
    <source>
        <dbReference type="ARBA" id="ARBA00004370"/>
    </source>
</evidence>
<dbReference type="SUPFAM" id="SSF52200">
    <property type="entry name" value="Toll/Interleukin receptor TIR domain"/>
    <property type="match status" value="1"/>
</dbReference>
<name>A0ABD3UY96_SINWO</name>
<accession>A0ABD3UY96</accession>
<dbReference type="PANTHER" id="PTHR24365:SF541">
    <property type="entry name" value="PROTEIN TOLL-RELATED"/>
    <property type="match status" value="1"/>
</dbReference>
<evidence type="ECO:0000256" key="4">
    <source>
        <dbReference type="ARBA" id="ARBA00022989"/>
    </source>
</evidence>